<dbReference type="Proteomes" id="UP000265520">
    <property type="component" value="Unassembled WGS sequence"/>
</dbReference>
<comment type="caution">
    <text evidence="1">The sequence shown here is derived from an EMBL/GenBank/DDBJ whole genome shotgun (WGS) entry which is preliminary data.</text>
</comment>
<protein>
    <submittedName>
        <fullName evidence="1">Uncharacterized protein</fullName>
    </submittedName>
</protein>
<evidence type="ECO:0000313" key="1">
    <source>
        <dbReference type="EMBL" id="MCI65680.1"/>
    </source>
</evidence>
<organism evidence="1 2">
    <name type="scientific">Trifolium medium</name>
    <dbReference type="NCBI Taxonomy" id="97028"/>
    <lineage>
        <taxon>Eukaryota</taxon>
        <taxon>Viridiplantae</taxon>
        <taxon>Streptophyta</taxon>
        <taxon>Embryophyta</taxon>
        <taxon>Tracheophyta</taxon>
        <taxon>Spermatophyta</taxon>
        <taxon>Magnoliopsida</taxon>
        <taxon>eudicotyledons</taxon>
        <taxon>Gunneridae</taxon>
        <taxon>Pentapetalae</taxon>
        <taxon>rosids</taxon>
        <taxon>fabids</taxon>
        <taxon>Fabales</taxon>
        <taxon>Fabaceae</taxon>
        <taxon>Papilionoideae</taxon>
        <taxon>50 kb inversion clade</taxon>
        <taxon>NPAAA clade</taxon>
        <taxon>Hologalegina</taxon>
        <taxon>IRL clade</taxon>
        <taxon>Trifolieae</taxon>
        <taxon>Trifolium</taxon>
    </lineage>
</organism>
<dbReference type="EMBL" id="LXQA010680082">
    <property type="protein sequence ID" value="MCI65680.1"/>
    <property type="molecule type" value="Genomic_DNA"/>
</dbReference>
<name>A0A392TZM3_9FABA</name>
<feature type="non-terminal residue" evidence="1">
    <location>
        <position position="62"/>
    </location>
</feature>
<sequence length="62" mass="7123">MARCAPMLRQGWNLLCQLRVAQEWVARRAIQLEGCIRKALPMARCVASYGASRTFIVHHARR</sequence>
<evidence type="ECO:0000313" key="2">
    <source>
        <dbReference type="Proteomes" id="UP000265520"/>
    </source>
</evidence>
<keyword evidence="2" id="KW-1185">Reference proteome</keyword>
<dbReference type="AlphaFoldDB" id="A0A392TZM3"/>
<accession>A0A392TZM3</accession>
<reference evidence="1 2" key="1">
    <citation type="journal article" date="2018" name="Front. Plant Sci.">
        <title>Red Clover (Trifolium pratense) and Zigzag Clover (T. medium) - A Picture of Genomic Similarities and Differences.</title>
        <authorList>
            <person name="Dluhosova J."/>
            <person name="Istvanek J."/>
            <person name="Nedelnik J."/>
            <person name="Repkova J."/>
        </authorList>
    </citation>
    <scope>NUCLEOTIDE SEQUENCE [LARGE SCALE GENOMIC DNA]</scope>
    <source>
        <strain evidence="2">cv. 10/8</strain>
        <tissue evidence="1">Leaf</tissue>
    </source>
</reference>
<proteinExistence type="predicted"/>